<dbReference type="RefSeq" id="WP_143021773.1">
    <property type="nucleotide sequence ID" value="NZ_FNAU01000007.1"/>
</dbReference>
<dbReference type="Proteomes" id="UP001273799">
    <property type="component" value="Unassembled WGS sequence"/>
</dbReference>
<dbReference type="Proteomes" id="UP000182744">
    <property type="component" value="Unassembled WGS sequence"/>
</dbReference>
<gene>
    <name evidence="2" type="ORF">R6G71_02650</name>
    <name evidence="3" type="ORF">SAMN05421878_10745</name>
</gene>
<proteinExistence type="predicted"/>
<accession>A0A1G7CBG4</accession>
<evidence type="ECO:0000313" key="3">
    <source>
        <dbReference type="EMBL" id="SDE36659.1"/>
    </source>
</evidence>
<feature type="compositionally biased region" description="Polar residues" evidence="1">
    <location>
        <begin position="49"/>
        <end position="77"/>
    </location>
</feature>
<evidence type="ECO:0000256" key="1">
    <source>
        <dbReference type="SAM" id="MobiDB-lite"/>
    </source>
</evidence>
<keyword evidence="4" id="KW-1185">Reference proteome</keyword>
<name>A0A1G7CBG4_9ACTO</name>
<feature type="region of interest" description="Disordered" evidence="1">
    <location>
        <begin position="132"/>
        <end position="152"/>
    </location>
</feature>
<dbReference type="InterPro" id="IPR045596">
    <property type="entry name" value="DUF6459"/>
</dbReference>
<feature type="compositionally biased region" description="Polar residues" evidence="1">
    <location>
        <begin position="1"/>
        <end position="14"/>
    </location>
</feature>
<reference evidence="2" key="3">
    <citation type="submission" date="2023-10" db="EMBL/GenBank/DDBJ databases">
        <title>Whole Genome based description of the genera Actinobaculum and Actinotignum reveals a complex phylogenetic relationship within the species included in the genus Actinotignum.</title>
        <authorList>
            <person name="Jensen C.S."/>
            <person name="Dargis R."/>
            <person name="Kemp M."/>
            <person name="Christensen J.J."/>
        </authorList>
    </citation>
    <scope>NUCLEOTIDE SEQUENCE</scope>
    <source>
        <strain evidence="2">Actinobaculum_suis_CCUG19206T</strain>
    </source>
</reference>
<feature type="region of interest" description="Disordered" evidence="1">
    <location>
        <begin position="1"/>
        <end position="96"/>
    </location>
</feature>
<organism evidence="3 4">
    <name type="scientific">Actinobaculum suis</name>
    <dbReference type="NCBI Taxonomy" id="1657"/>
    <lineage>
        <taxon>Bacteria</taxon>
        <taxon>Bacillati</taxon>
        <taxon>Actinomycetota</taxon>
        <taxon>Actinomycetes</taxon>
        <taxon>Actinomycetales</taxon>
        <taxon>Actinomycetaceae</taxon>
        <taxon>Actinobaculum</taxon>
    </lineage>
</organism>
<dbReference type="Pfam" id="PF20060">
    <property type="entry name" value="DUF6459"/>
    <property type="match status" value="1"/>
</dbReference>
<dbReference type="AlphaFoldDB" id="A0A1G7CBG4"/>
<reference evidence="3" key="2">
    <citation type="submission" date="2016-10" db="EMBL/GenBank/DDBJ databases">
        <authorList>
            <person name="de Groot N.N."/>
        </authorList>
    </citation>
    <scope>NUCLEOTIDE SEQUENCE [LARGE SCALE GENOMIC DNA]</scope>
    <source>
        <strain evidence="3">DSM 20639</strain>
    </source>
</reference>
<dbReference type="EMBL" id="FNAU01000007">
    <property type="protein sequence ID" value="SDE36659.1"/>
    <property type="molecule type" value="Genomic_DNA"/>
</dbReference>
<dbReference type="EMBL" id="JAWNFU010000001">
    <property type="protein sequence ID" value="MDY5152953.1"/>
    <property type="molecule type" value="Genomic_DNA"/>
</dbReference>
<protein>
    <submittedName>
        <fullName evidence="2">Rv3235 family protein</fullName>
    </submittedName>
</protein>
<evidence type="ECO:0000313" key="4">
    <source>
        <dbReference type="Proteomes" id="UP000182744"/>
    </source>
</evidence>
<sequence length="291" mass="30554">MDSVSVQRSWTSSAPPAVAKSEAPTGAVGIAPTAASPPLGTSVAPHSLPPNTSVAPHSLPPNTSVAPHSLPPNTSAAPISPRRASWQSDAGTIPPRPPELSAAARAVQKTVQEAIPERAPAEILHIAGAPPPARPPQASIPQEPMPVTSPKKPWDRVALTATPHHGIWRDSLVGLDVELPEGAGSPEHVAGGVMIYAVQILLGHRPLSHLRNWLDPAVFAALGRRAGLAMRIEGKAPACPPPRICRLRMTSPLPRVAETIAAIHDGVRVRAAALRLEYHGKRWKVMALELG</sequence>
<evidence type="ECO:0000313" key="2">
    <source>
        <dbReference type="EMBL" id="MDY5152953.1"/>
    </source>
</evidence>
<reference evidence="4" key="1">
    <citation type="submission" date="2016-10" db="EMBL/GenBank/DDBJ databases">
        <authorList>
            <person name="Varghese N."/>
        </authorList>
    </citation>
    <scope>NUCLEOTIDE SEQUENCE [LARGE SCALE GENOMIC DNA]</scope>
    <source>
        <strain evidence="4">DSM 20639</strain>
    </source>
</reference>